<protein>
    <submittedName>
        <fullName evidence="1">Putative secreted protein</fullName>
    </submittedName>
</protein>
<dbReference type="EMBL" id="GGFL01015470">
    <property type="protein sequence ID" value="MBW79648.1"/>
    <property type="molecule type" value="Transcribed_RNA"/>
</dbReference>
<sequence>MPSATFTGWTTMFTRSITTLLIIEVHRRRADASLCTAPQRAHAIPFYEHRARTSIIDLPSGRELAQANTKTNRTIQLMA</sequence>
<evidence type="ECO:0000313" key="1">
    <source>
        <dbReference type="EMBL" id="MBW79648.1"/>
    </source>
</evidence>
<name>A0A2M4DR74_ANODA</name>
<dbReference type="AlphaFoldDB" id="A0A2M4DR74"/>
<reference evidence="1" key="1">
    <citation type="submission" date="2018-01" db="EMBL/GenBank/DDBJ databases">
        <title>An insight into the sialome of Amazonian anophelines.</title>
        <authorList>
            <person name="Ribeiro J.M."/>
            <person name="Scarpassa V."/>
            <person name="Calvo E."/>
        </authorList>
    </citation>
    <scope>NUCLEOTIDE SEQUENCE</scope>
</reference>
<accession>A0A2M4DR74</accession>
<organism evidence="1">
    <name type="scientific">Anopheles darlingi</name>
    <name type="common">Mosquito</name>
    <dbReference type="NCBI Taxonomy" id="43151"/>
    <lineage>
        <taxon>Eukaryota</taxon>
        <taxon>Metazoa</taxon>
        <taxon>Ecdysozoa</taxon>
        <taxon>Arthropoda</taxon>
        <taxon>Hexapoda</taxon>
        <taxon>Insecta</taxon>
        <taxon>Pterygota</taxon>
        <taxon>Neoptera</taxon>
        <taxon>Endopterygota</taxon>
        <taxon>Diptera</taxon>
        <taxon>Nematocera</taxon>
        <taxon>Culicoidea</taxon>
        <taxon>Culicidae</taxon>
        <taxon>Anophelinae</taxon>
        <taxon>Anopheles</taxon>
    </lineage>
</organism>
<proteinExistence type="predicted"/>